<dbReference type="Proteomes" id="UP000775872">
    <property type="component" value="Unassembled WGS sequence"/>
</dbReference>
<dbReference type="EMBL" id="CABFOC020000035">
    <property type="protein sequence ID" value="CAH0048991.1"/>
    <property type="molecule type" value="Genomic_DNA"/>
</dbReference>
<evidence type="ECO:0000313" key="2">
    <source>
        <dbReference type="EMBL" id="CAH0048991.1"/>
    </source>
</evidence>
<dbReference type="AlphaFoldDB" id="A0A9N9Z4V1"/>
<sequence length="121" mass="11980">MGGVVAWAGGVVRRTGTGAGAGADAGTSLQIDADAGMEERQSAPGGGGGGAQVLPATGTSSTCGCQDKPSLISLVQTNCATPTGTGFTRTQRCAIGVVLVFNPSFAVTRKTSLAVRGRRPR</sequence>
<organism evidence="2 3">
    <name type="scientific">Clonostachys solani</name>
    <dbReference type="NCBI Taxonomy" id="160281"/>
    <lineage>
        <taxon>Eukaryota</taxon>
        <taxon>Fungi</taxon>
        <taxon>Dikarya</taxon>
        <taxon>Ascomycota</taxon>
        <taxon>Pezizomycotina</taxon>
        <taxon>Sordariomycetes</taxon>
        <taxon>Hypocreomycetidae</taxon>
        <taxon>Hypocreales</taxon>
        <taxon>Bionectriaceae</taxon>
        <taxon>Clonostachys</taxon>
    </lineage>
</organism>
<evidence type="ECO:0000256" key="1">
    <source>
        <dbReference type="SAM" id="MobiDB-lite"/>
    </source>
</evidence>
<protein>
    <submittedName>
        <fullName evidence="2">Uncharacterized protein</fullName>
    </submittedName>
</protein>
<name>A0A9N9Z4V1_9HYPO</name>
<comment type="caution">
    <text evidence="2">The sequence shown here is derived from an EMBL/GenBank/DDBJ whole genome shotgun (WGS) entry which is preliminary data.</text>
</comment>
<evidence type="ECO:0000313" key="3">
    <source>
        <dbReference type="Proteomes" id="UP000775872"/>
    </source>
</evidence>
<feature type="region of interest" description="Disordered" evidence="1">
    <location>
        <begin position="35"/>
        <end position="54"/>
    </location>
</feature>
<reference evidence="2" key="1">
    <citation type="submission" date="2021-10" db="EMBL/GenBank/DDBJ databases">
        <authorList>
            <person name="Piombo E."/>
        </authorList>
    </citation>
    <scope>NUCLEOTIDE SEQUENCE</scope>
</reference>
<accession>A0A9N9Z4V1</accession>
<keyword evidence="3" id="KW-1185">Reference proteome</keyword>
<proteinExistence type="predicted"/>
<gene>
    <name evidence="2" type="ORF">CSOL1703_00000941</name>
</gene>